<evidence type="ECO:0000259" key="1">
    <source>
        <dbReference type="SMART" id="SM00860"/>
    </source>
</evidence>
<reference evidence="2 3" key="1">
    <citation type="journal article" date="2019" name="Int. J. Syst. Evol. Microbiol.">
        <title>The Global Catalogue of Microorganisms (GCM) 10K type strain sequencing project: providing services to taxonomists for standard genome sequencing and annotation.</title>
        <authorList>
            <consortium name="The Broad Institute Genomics Platform"/>
            <consortium name="The Broad Institute Genome Sequencing Center for Infectious Disease"/>
            <person name="Wu L."/>
            <person name="Ma J."/>
        </authorList>
    </citation>
    <scope>NUCLEOTIDE SEQUENCE [LARGE SCALE GENOMIC DNA]</scope>
    <source>
        <strain evidence="2 3">JCM 8201</strain>
    </source>
</reference>
<dbReference type="InterPro" id="IPR037883">
    <property type="entry name" value="Knr4/Smi1-like_sf"/>
</dbReference>
<dbReference type="InterPro" id="IPR018958">
    <property type="entry name" value="Knr4/Smi1-like_dom"/>
</dbReference>
<dbReference type="Pfam" id="PF09346">
    <property type="entry name" value="SMI1_KNR4"/>
    <property type="match status" value="1"/>
</dbReference>
<dbReference type="RefSeq" id="WP_344458431.1">
    <property type="nucleotide sequence ID" value="NZ_BAAATZ010000047.1"/>
</dbReference>
<dbReference type="SMART" id="SM00860">
    <property type="entry name" value="SMI1_KNR4"/>
    <property type="match status" value="1"/>
</dbReference>
<evidence type="ECO:0000313" key="3">
    <source>
        <dbReference type="Proteomes" id="UP001501842"/>
    </source>
</evidence>
<comment type="caution">
    <text evidence="2">The sequence shown here is derived from an EMBL/GenBank/DDBJ whole genome shotgun (WGS) entry which is preliminary data.</text>
</comment>
<sequence>METTDPFHRAWSRFATWLAEHSPHDHSELRPPATDDQISAIETLYGFPLHPELKALLQLHDGARRELGSYDLDHFQAGSFLPLGHRLNDTDLILGMHEFLVETAAEWEEFREEYIEEPLECHADEWVPFAHPNDGGLAFVDHRPGPTYGHVFEWGAGSGCDPQPWATSLTDLFDRLADAIETGSPFRHHYPCVEHLGPGRWFLNWPIQT</sequence>
<protein>
    <recommendedName>
        <fullName evidence="1">Knr4/Smi1-like domain-containing protein</fullName>
    </recommendedName>
</protein>
<proteinExistence type="predicted"/>
<name>A0ABN3UVU5_9ACTN</name>
<dbReference type="SUPFAM" id="SSF160631">
    <property type="entry name" value="SMI1/KNR4-like"/>
    <property type="match status" value="1"/>
</dbReference>
<dbReference type="Gene3D" id="3.40.1580.10">
    <property type="entry name" value="SMI1/KNR4-like"/>
    <property type="match status" value="1"/>
</dbReference>
<dbReference type="EMBL" id="BAAATZ010000047">
    <property type="protein sequence ID" value="GAA2738797.1"/>
    <property type="molecule type" value="Genomic_DNA"/>
</dbReference>
<accession>A0ABN3UVU5</accession>
<gene>
    <name evidence="2" type="ORF">GCM10010439_74020</name>
</gene>
<evidence type="ECO:0000313" key="2">
    <source>
        <dbReference type="EMBL" id="GAA2738797.1"/>
    </source>
</evidence>
<organism evidence="2 3">
    <name type="scientific">Actinocorallia aurantiaca</name>
    <dbReference type="NCBI Taxonomy" id="46204"/>
    <lineage>
        <taxon>Bacteria</taxon>
        <taxon>Bacillati</taxon>
        <taxon>Actinomycetota</taxon>
        <taxon>Actinomycetes</taxon>
        <taxon>Streptosporangiales</taxon>
        <taxon>Thermomonosporaceae</taxon>
        <taxon>Actinocorallia</taxon>
    </lineage>
</organism>
<feature type="domain" description="Knr4/Smi1-like" evidence="1">
    <location>
        <begin position="32"/>
        <end position="175"/>
    </location>
</feature>
<dbReference type="Proteomes" id="UP001501842">
    <property type="component" value="Unassembled WGS sequence"/>
</dbReference>
<keyword evidence="3" id="KW-1185">Reference proteome</keyword>